<accession>A0A0S8G5J9</accession>
<dbReference type="Proteomes" id="UP000051717">
    <property type="component" value="Unassembled WGS sequence"/>
</dbReference>
<dbReference type="EMBL" id="LJUI01000087">
    <property type="protein sequence ID" value="KPK68182.1"/>
    <property type="molecule type" value="Genomic_DNA"/>
</dbReference>
<organism evidence="1 2">
    <name type="scientific">candidate division TA06 bacterium SM23_40</name>
    <dbReference type="NCBI Taxonomy" id="1703774"/>
    <lineage>
        <taxon>Bacteria</taxon>
        <taxon>Bacteria division TA06</taxon>
    </lineage>
</organism>
<gene>
    <name evidence="1" type="ORF">AMJ82_08960</name>
</gene>
<evidence type="ECO:0000313" key="2">
    <source>
        <dbReference type="Proteomes" id="UP000051717"/>
    </source>
</evidence>
<sequence>MAFPYIFESNFEPGSNAEWDSETDTDNALDFPSYKTLARQGLEPFSGAHCMRLRAGLGTNDATVTEGDIDIADTVTRYFRFNILFADDFRCTATDASVSLLELQGAANAITASFGFKITVSTDIINLGIGSANAAAVPATFSTQAVERGVWYTVELAVDIQTGGTGTLDMYVTRWGSTAATGAEAALATKTNIAVTHGVLGLQDHLATTIGTILIDNFVMDDARIYPQSA</sequence>
<name>A0A0S8G5J9_UNCT6</name>
<comment type="caution">
    <text evidence="1">The sequence shown here is derived from an EMBL/GenBank/DDBJ whole genome shotgun (WGS) entry which is preliminary data.</text>
</comment>
<dbReference type="AlphaFoldDB" id="A0A0S8G5J9"/>
<dbReference type="Gene3D" id="2.60.120.200">
    <property type="match status" value="1"/>
</dbReference>
<feature type="non-terminal residue" evidence="1">
    <location>
        <position position="230"/>
    </location>
</feature>
<evidence type="ECO:0000313" key="1">
    <source>
        <dbReference type="EMBL" id="KPK68182.1"/>
    </source>
</evidence>
<proteinExistence type="predicted"/>
<protein>
    <submittedName>
        <fullName evidence="1">Uncharacterized protein</fullName>
    </submittedName>
</protein>
<reference evidence="1 2" key="1">
    <citation type="journal article" date="2015" name="Microbiome">
        <title>Genomic resolution of linkages in carbon, nitrogen, and sulfur cycling among widespread estuary sediment bacteria.</title>
        <authorList>
            <person name="Baker B.J."/>
            <person name="Lazar C.S."/>
            <person name="Teske A.P."/>
            <person name="Dick G.J."/>
        </authorList>
    </citation>
    <scope>NUCLEOTIDE SEQUENCE [LARGE SCALE GENOMIC DNA]</scope>
    <source>
        <strain evidence="1">SM23_40</strain>
    </source>
</reference>